<evidence type="ECO:0000313" key="4">
    <source>
        <dbReference type="EMBL" id="OJJ07243.1"/>
    </source>
</evidence>
<name>A0A1L9Q0F1_ASPVE</name>
<dbReference type="GeneID" id="63726253"/>
<dbReference type="CDD" id="cd06583">
    <property type="entry name" value="PGRP"/>
    <property type="match status" value="1"/>
</dbReference>
<dbReference type="Gene3D" id="3.40.80.10">
    <property type="entry name" value="Peptidoglycan recognition protein-like"/>
    <property type="match status" value="1"/>
</dbReference>
<proteinExistence type="inferred from homology"/>
<evidence type="ECO:0000259" key="3">
    <source>
        <dbReference type="PROSITE" id="PS51782"/>
    </source>
</evidence>
<dbReference type="Proteomes" id="UP000184073">
    <property type="component" value="Unassembled WGS sequence"/>
</dbReference>
<dbReference type="AlphaFoldDB" id="A0A1L9Q0F1"/>
<dbReference type="VEuPathDB" id="FungiDB:ASPVEDRAFT_33474"/>
<dbReference type="InterPro" id="IPR036505">
    <property type="entry name" value="Amidase/PGRP_sf"/>
</dbReference>
<protein>
    <recommendedName>
        <fullName evidence="3">LysM domain-containing protein</fullName>
    </recommendedName>
</protein>
<evidence type="ECO:0000313" key="5">
    <source>
        <dbReference type="Proteomes" id="UP000184073"/>
    </source>
</evidence>
<dbReference type="SMART" id="SM00701">
    <property type="entry name" value="PGRP"/>
    <property type="match status" value="1"/>
</dbReference>
<dbReference type="Gene3D" id="3.10.350.10">
    <property type="entry name" value="LysM domain"/>
    <property type="match status" value="1"/>
</dbReference>
<evidence type="ECO:0000256" key="1">
    <source>
        <dbReference type="ARBA" id="ARBA00007553"/>
    </source>
</evidence>
<dbReference type="NCBIfam" id="NF038080">
    <property type="entry name" value="PG_bind_siph"/>
    <property type="match status" value="1"/>
</dbReference>
<dbReference type="SMART" id="SM00257">
    <property type="entry name" value="LysM"/>
    <property type="match status" value="1"/>
</dbReference>
<reference evidence="5" key="1">
    <citation type="journal article" date="2017" name="Genome Biol.">
        <title>Comparative genomics reveals high biological diversity and specific adaptations in the industrially and medically important fungal genus Aspergillus.</title>
        <authorList>
            <person name="de Vries R.P."/>
            <person name="Riley R."/>
            <person name="Wiebenga A."/>
            <person name="Aguilar-Osorio G."/>
            <person name="Amillis S."/>
            <person name="Uchima C.A."/>
            <person name="Anderluh G."/>
            <person name="Asadollahi M."/>
            <person name="Askin M."/>
            <person name="Barry K."/>
            <person name="Battaglia E."/>
            <person name="Bayram O."/>
            <person name="Benocci T."/>
            <person name="Braus-Stromeyer S.A."/>
            <person name="Caldana C."/>
            <person name="Canovas D."/>
            <person name="Cerqueira G.C."/>
            <person name="Chen F."/>
            <person name="Chen W."/>
            <person name="Choi C."/>
            <person name="Clum A."/>
            <person name="Dos Santos R.A."/>
            <person name="Damasio A.R."/>
            <person name="Diallinas G."/>
            <person name="Emri T."/>
            <person name="Fekete E."/>
            <person name="Flipphi M."/>
            <person name="Freyberg S."/>
            <person name="Gallo A."/>
            <person name="Gournas C."/>
            <person name="Habgood R."/>
            <person name="Hainaut M."/>
            <person name="Harispe M.L."/>
            <person name="Henrissat B."/>
            <person name="Hilden K.S."/>
            <person name="Hope R."/>
            <person name="Hossain A."/>
            <person name="Karabika E."/>
            <person name="Karaffa L."/>
            <person name="Karanyi Z."/>
            <person name="Krasevec N."/>
            <person name="Kuo A."/>
            <person name="Kusch H."/>
            <person name="LaButti K."/>
            <person name="Lagendijk E.L."/>
            <person name="Lapidus A."/>
            <person name="Levasseur A."/>
            <person name="Lindquist E."/>
            <person name="Lipzen A."/>
            <person name="Logrieco A.F."/>
            <person name="MacCabe A."/>
            <person name="Maekelae M.R."/>
            <person name="Malavazi I."/>
            <person name="Melin P."/>
            <person name="Meyer V."/>
            <person name="Mielnichuk N."/>
            <person name="Miskei M."/>
            <person name="Molnar A.P."/>
            <person name="Mule G."/>
            <person name="Ngan C.Y."/>
            <person name="Orejas M."/>
            <person name="Orosz E."/>
            <person name="Ouedraogo J.P."/>
            <person name="Overkamp K.M."/>
            <person name="Park H.-S."/>
            <person name="Perrone G."/>
            <person name="Piumi F."/>
            <person name="Punt P.J."/>
            <person name="Ram A.F."/>
            <person name="Ramon A."/>
            <person name="Rauscher S."/>
            <person name="Record E."/>
            <person name="Riano-Pachon D.M."/>
            <person name="Robert V."/>
            <person name="Roehrig J."/>
            <person name="Ruller R."/>
            <person name="Salamov A."/>
            <person name="Salih N.S."/>
            <person name="Samson R.A."/>
            <person name="Sandor E."/>
            <person name="Sanguinetti M."/>
            <person name="Schuetze T."/>
            <person name="Sepcic K."/>
            <person name="Shelest E."/>
            <person name="Sherlock G."/>
            <person name="Sophianopoulou V."/>
            <person name="Squina F.M."/>
            <person name="Sun H."/>
            <person name="Susca A."/>
            <person name="Todd R.B."/>
            <person name="Tsang A."/>
            <person name="Unkles S.E."/>
            <person name="van de Wiele N."/>
            <person name="van Rossen-Uffink D."/>
            <person name="Oliveira J.V."/>
            <person name="Vesth T.C."/>
            <person name="Visser J."/>
            <person name="Yu J.-H."/>
            <person name="Zhou M."/>
            <person name="Andersen M.R."/>
            <person name="Archer D.B."/>
            <person name="Baker S.E."/>
            <person name="Benoit I."/>
            <person name="Brakhage A.A."/>
            <person name="Braus G.H."/>
            <person name="Fischer R."/>
            <person name="Frisvad J.C."/>
            <person name="Goldman G.H."/>
            <person name="Houbraken J."/>
            <person name="Oakley B."/>
            <person name="Pocsi I."/>
            <person name="Scazzocchio C."/>
            <person name="Seiboth B."/>
            <person name="vanKuyk P.A."/>
            <person name="Wortman J."/>
            <person name="Dyer P.S."/>
            <person name="Grigoriev I.V."/>
        </authorList>
    </citation>
    <scope>NUCLEOTIDE SEQUENCE [LARGE SCALE GENOMIC DNA]</scope>
    <source>
        <strain evidence="5">CBS 583.65</strain>
    </source>
</reference>
<organism evidence="4 5">
    <name type="scientific">Aspergillus versicolor CBS 583.65</name>
    <dbReference type="NCBI Taxonomy" id="1036611"/>
    <lineage>
        <taxon>Eukaryota</taxon>
        <taxon>Fungi</taxon>
        <taxon>Dikarya</taxon>
        <taxon>Ascomycota</taxon>
        <taxon>Pezizomycotina</taxon>
        <taxon>Eurotiomycetes</taxon>
        <taxon>Eurotiomycetidae</taxon>
        <taxon>Eurotiales</taxon>
        <taxon>Aspergillaceae</taxon>
        <taxon>Aspergillus</taxon>
        <taxon>Aspergillus subgen. Nidulantes</taxon>
    </lineage>
</organism>
<dbReference type="GO" id="GO:0008745">
    <property type="term" value="F:N-acetylmuramoyl-L-alanine amidase activity"/>
    <property type="evidence" value="ECO:0007669"/>
    <property type="project" value="InterPro"/>
</dbReference>
<feature type="signal peptide" evidence="2">
    <location>
        <begin position="1"/>
        <end position="20"/>
    </location>
</feature>
<dbReference type="InterPro" id="IPR018392">
    <property type="entry name" value="LysM"/>
</dbReference>
<dbReference type="PROSITE" id="PS51782">
    <property type="entry name" value="LYSM"/>
    <property type="match status" value="1"/>
</dbReference>
<comment type="similarity">
    <text evidence="1">Belongs to the N-acetylmuramoyl-L-alanine amidase 2 family.</text>
</comment>
<keyword evidence="2" id="KW-0732">Signal</keyword>
<dbReference type="RefSeq" id="XP_040673005.1">
    <property type="nucleotide sequence ID" value="XM_040810742.1"/>
</dbReference>
<dbReference type="PANTHER" id="PTHR11022:SF41">
    <property type="entry name" value="PEPTIDOGLYCAN-RECOGNITION PROTEIN LC-RELATED"/>
    <property type="match status" value="1"/>
</dbReference>
<dbReference type="PANTHER" id="PTHR11022">
    <property type="entry name" value="PEPTIDOGLYCAN RECOGNITION PROTEIN"/>
    <property type="match status" value="1"/>
</dbReference>
<dbReference type="InterPro" id="IPR047763">
    <property type="entry name" value="PG_bind_dom_phiBT1-type"/>
</dbReference>
<evidence type="ECO:0000256" key="2">
    <source>
        <dbReference type="SAM" id="SignalP"/>
    </source>
</evidence>
<dbReference type="InterPro" id="IPR015510">
    <property type="entry name" value="PGRP"/>
</dbReference>
<sequence>MPHLSTLLTLTLPLLPLASPMFLVPRSTWNATPPTEPYKPMPAANLGTKIHYVGPVYTTRPHAHCSAYMKSIQDDHLADPEQGWMDIAYNLAVCEHGYVFDGRGKGHMSGANGNSTLNENHYAVLAFLGKVGLMEPTGEQVEGIKDAIAYLRRAGAGMEIKGHRDGWSTECPGENLYGLVTGGGLEPGRELWDGGEHVVKTGETVECIAKEYDVPARYIVAVNGLEGVEDVKAGDVLEIPARGVPIDPSLFPPEEGDGDGDGGELEYEEFPGADFFKGEPDSPIVKSMGERLVEIGCGKYSDGPGTQWTDEDLASYTCWQEALGYTGADADGWPGKVSWDQLQVPAV</sequence>
<gene>
    <name evidence="4" type="ORF">ASPVEDRAFT_33474</name>
</gene>
<dbReference type="SUPFAM" id="SSF55846">
    <property type="entry name" value="N-acetylmuramoyl-L-alanine amidase-like"/>
    <property type="match status" value="1"/>
</dbReference>
<dbReference type="CDD" id="cd00118">
    <property type="entry name" value="LysM"/>
    <property type="match status" value="1"/>
</dbReference>
<dbReference type="InterPro" id="IPR006619">
    <property type="entry name" value="PGRP_domain_met/bac"/>
</dbReference>
<feature type="chain" id="PRO_5012973609" description="LysM domain-containing protein" evidence="2">
    <location>
        <begin position="21"/>
        <end position="347"/>
    </location>
</feature>
<dbReference type="STRING" id="1036611.A0A1L9Q0F1"/>
<feature type="domain" description="LysM" evidence="3">
    <location>
        <begin position="195"/>
        <end position="239"/>
    </location>
</feature>
<dbReference type="SUPFAM" id="SSF54106">
    <property type="entry name" value="LysM domain"/>
    <property type="match status" value="1"/>
</dbReference>
<dbReference type="OrthoDB" id="10001926at2759"/>
<dbReference type="GO" id="GO:0008270">
    <property type="term" value="F:zinc ion binding"/>
    <property type="evidence" value="ECO:0007669"/>
    <property type="project" value="InterPro"/>
</dbReference>
<dbReference type="InterPro" id="IPR002502">
    <property type="entry name" value="Amidase_domain"/>
</dbReference>
<dbReference type="GO" id="GO:0009253">
    <property type="term" value="P:peptidoglycan catabolic process"/>
    <property type="evidence" value="ECO:0007669"/>
    <property type="project" value="InterPro"/>
</dbReference>
<keyword evidence="5" id="KW-1185">Reference proteome</keyword>
<dbReference type="Pfam" id="PF01476">
    <property type="entry name" value="LysM"/>
    <property type="match status" value="1"/>
</dbReference>
<accession>A0A1L9Q0F1</accession>
<dbReference type="EMBL" id="KV878136">
    <property type="protein sequence ID" value="OJJ07243.1"/>
    <property type="molecule type" value="Genomic_DNA"/>
</dbReference>
<dbReference type="InterPro" id="IPR036779">
    <property type="entry name" value="LysM_dom_sf"/>
</dbReference>